<proteinExistence type="predicted"/>
<evidence type="ECO:0000313" key="1">
    <source>
        <dbReference type="EMBL" id="GAA3559718.1"/>
    </source>
</evidence>
<accession>A0ABP6X367</accession>
<protein>
    <submittedName>
        <fullName evidence="1">Uncharacterized protein</fullName>
    </submittedName>
</protein>
<dbReference type="Proteomes" id="UP001500767">
    <property type="component" value="Unassembled WGS sequence"/>
</dbReference>
<name>A0ABP6X367_9ACTN</name>
<evidence type="ECO:0000313" key="2">
    <source>
        <dbReference type="Proteomes" id="UP001500767"/>
    </source>
</evidence>
<reference evidence="2" key="1">
    <citation type="journal article" date="2019" name="Int. J. Syst. Evol. Microbiol.">
        <title>The Global Catalogue of Microorganisms (GCM) 10K type strain sequencing project: providing services to taxonomists for standard genome sequencing and annotation.</title>
        <authorList>
            <consortium name="The Broad Institute Genomics Platform"/>
            <consortium name="The Broad Institute Genome Sequencing Center for Infectious Disease"/>
            <person name="Wu L."/>
            <person name="Ma J."/>
        </authorList>
    </citation>
    <scope>NUCLEOTIDE SEQUENCE [LARGE SCALE GENOMIC DNA]</scope>
    <source>
        <strain evidence="2">JCM 16540</strain>
    </source>
</reference>
<sequence length="136" mass="14660">MRCIFARPGGLELDLVLRAVGVQAEAAGRQSLEEPDDRGTRRCEGSWLGRGGSELDLTIEIDGRKAVVYPFEQSASGGEDEYTSEFRVAVDVLPSDGRVTLITSWPRAGLAKGGVTLTLATLDGLEDRVVQLPKED</sequence>
<gene>
    <name evidence="1" type="ORF">GCM10022197_14000</name>
</gene>
<keyword evidence="2" id="KW-1185">Reference proteome</keyword>
<dbReference type="EMBL" id="BAAAYR010000001">
    <property type="protein sequence ID" value="GAA3559718.1"/>
    <property type="molecule type" value="Genomic_DNA"/>
</dbReference>
<organism evidence="1 2">
    <name type="scientific">Microlunatus spumicola</name>
    <dbReference type="NCBI Taxonomy" id="81499"/>
    <lineage>
        <taxon>Bacteria</taxon>
        <taxon>Bacillati</taxon>
        <taxon>Actinomycetota</taxon>
        <taxon>Actinomycetes</taxon>
        <taxon>Propionibacteriales</taxon>
        <taxon>Propionibacteriaceae</taxon>
        <taxon>Microlunatus</taxon>
    </lineage>
</organism>
<comment type="caution">
    <text evidence="1">The sequence shown here is derived from an EMBL/GenBank/DDBJ whole genome shotgun (WGS) entry which is preliminary data.</text>
</comment>